<evidence type="ECO:0000256" key="1">
    <source>
        <dbReference type="ARBA" id="ARBA00004651"/>
    </source>
</evidence>
<feature type="transmembrane region" description="Helical" evidence="8">
    <location>
        <begin position="135"/>
        <end position="153"/>
    </location>
</feature>
<dbReference type="RefSeq" id="WP_380026853.1">
    <property type="nucleotide sequence ID" value="NZ_JBHSHC010000112.1"/>
</dbReference>
<evidence type="ECO:0000256" key="6">
    <source>
        <dbReference type="ARBA" id="ARBA00022989"/>
    </source>
</evidence>
<dbReference type="PROSITE" id="PS50928">
    <property type="entry name" value="ABC_TM1"/>
    <property type="match status" value="1"/>
</dbReference>
<dbReference type="PANTHER" id="PTHR30614:SF0">
    <property type="entry name" value="L-CYSTINE TRANSPORT SYSTEM PERMEASE PROTEIN TCYL"/>
    <property type="match status" value="1"/>
</dbReference>
<dbReference type="CDD" id="cd06261">
    <property type="entry name" value="TM_PBP2"/>
    <property type="match status" value="1"/>
</dbReference>
<dbReference type="NCBIfam" id="TIGR03004">
    <property type="entry name" value="ectoine_ehuC"/>
    <property type="match status" value="1"/>
</dbReference>
<dbReference type="Pfam" id="PF00528">
    <property type="entry name" value="BPD_transp_1"/>
    <property type="match status" value="1"/>
</dbReference>
<keyword evidence="11" id="KW-1185">Reference proteome</keyword>
<evidence type="ECO:0000259" key="9">
    <source>
        <dbReference type="PROSITE" id="PS50928"/>
    </source>
</evidence>
<feature type="transmembrane region" description="Helical" evidence="8">
    <location>
        <begin position="54"/>
        <end position="75"/>
    </location>
</feature>
<evidence type="ECO:0000313" key="11">
    <source>
        <dbReference type="Proteomes" id="UP001596002"/>
    </source>
</evidence>
<feature type="transmembrane region" description="Helical" evidence="8">
    <location>
        <begin position="188"/>
        <end position="210"/>
    </location>
</feature>
<comment type="subcellular location">
    <subcellularLocation>
        <location evidence="1 8">Cell membrane</location>
        <topology evidence="1 8">Multi-pass membrane protein</topology>
    </subcellularLocation>
</comment>
<keyword evidence="4 8" id="KW-0812">Transmembrane</keyword>
<keyword evidence="6 8" id="KW-1133">Transmembrane helix</keyword>
<evidence type="ECO:0000256" key="3">
    <source>
        <dbReference type="ARBA" id="ARBA00022475"/>
    </source>
</evidence>
<keyword evidence="5" id="KW-0029">Amino-acid transport</keyword>
<dbReference type="Gene3D" id="1.10.3720.10">
    <property type="entry name" value="MetI-like"/>
    <property type="match status" value="1"/>
</dbReference>
<dbReference type="InterPro" id="IPR000515">
    <property type="entry name" value="MetI-like"/>
</dbReference>
<evidence type="ECO:0000256" key="8">
    <source>
        <dbReference type="RuleBase" id="RU363032"/>
    </source>
</evidence>
<dbReference type="InterPro" id="IPR010065">
    <property type="entry name" value="AA_ABC_transptr_permease_3TM"/>
</dbReference>
<evidence type="ECO:0000313" key="10">
    <source>
        <dbReference type="EMBL" id="MFC4768902.1"/>
    </source>
</evidence>
<keyword evidence="2 8" id="KW-0813">Transport</keyword>
<proteinExistence type="inferred from homology"/>
<keyword evidence="7 8" id="KW-0472">Membrane</keyword>
<dbReference type="NCBIfam" id="TIGR01726">
    <property type="entry name" value="HEQRo_perm_3TM"/>
    <property type="match status" value="1"/>
</dbReference>
<organism evidence="10 11">
    <name type="scientific">Effusibacillus consociatus</name>
    <dbReference type="NCBI Taxonomy" id="1117041"/>
    <lineage>
        <taxon>Bacteria</taxon>
        <taxon>Bacillati</taxon>
        <taxon>Bacillota</taxon>
        <taxon>Bacilli</taxon>
        <taxon>Bacillales</taxon>
        <taxon>Alicyclobacillaceae</taxon>
        <taxon>Effusibacillus</taxon>
    </lineage>
</organism>
<gene>
    <name evidence="10" type="primary">ehuC</name>
    <name evidence="10" type="ORF">ACFO8Q_16300</name>
</gene>
<dbReference type="SUPFAM" id="SSF161098">
    <property type="entry name" value="MetI-like"/>
    <property type="match status" value="1"/>
</dbReference>
<evidence type="ECO:0000256" key="5">
    <source>
        <dbReference type="ARBA" id="ARBA00022970"/>
    </source>
</evidence>
<evidence type="ECO:0000256" key="2">
    <source>
        <dbReference type="ARBA" id="ARBA00022448"/>
    </source>
</evidence>
<feature type="transmembrane region" description="Helical" evidence="8">
    <location>
        <begin position="20"/>
        <end position="42"/>
    </location>
</feature>
<sequence length="219" mass="23767">MASIISTLDLLPPLLEGAAVTIQITGLSAGVALVLAFVAGFGRLSKYSPVRIITAFYVEVFRGTSLLVQLFWLFFALPMLGIELSPMAAGVVALALNYGAYGSEVVRSSILAVPKGQTEGAIALNMTPVQRMRRIILPQAFMIMLPAFGNLLIELLKGTSLVSLITLTDLTFKGMMLRTFDISRTPEIFACMLGIYFVLAYSLTLAVRWIERKVTAGRV</sequence>
<dbReference type="PANTHER" id="PTHR30614">
    <property type="entry name" value="MEMBRANE COMPONENT OF AMINO ACID ABC TRANSPORTER"/>
    <property type="match status" value="1"/>
</dbReference>
<dbReference type="Proteomes" id="UP001596002">
    <property type="component" value="Unassembled WGS sequence"/>
</dbReference>
<reference evidence="11" key="1">
    <citation type="journal article" date="2019" name="Int. J. Syst. Evol. Microbiol.">
        <title>The Global Catalogue of Microorganisms (GCM) 10K type strain sequencing project: providing services to taxonomists for standard genome sequencing and annotation.</title>
        <authorList>
            <consortium name="The Broad Institute Genomics Platform"/>
            <consortium name="The Broad Institute Genome Sequencing Center for Infectious Disease"/>
            <person name="Wu L."/>
            <person name="Ma J."/>
        </authorList>
    </citation>
    <scope>NUCLEOTIDE SEQUENCE [LARGE SCALE GENOMIC DNA]</scope>
    <source>
        <strain evidence="11">WYCCWR 12678</strain>
    </source>
</reference>
<dbReference type="InterPro" id="IPR043429">
    <property type="entry name" value="ArtM/GltK/GlnP/TcyL/YhdX-like"/>
</dbReference>
<keyword evidence="3" id="KW-1003">Cell membrane</keyword>
<dbReference type="InterPro" id="IPR035906">
    <property type="entry name" value="MetI-like_sf"/>
</dbReference>
<name>A0ABV9Q6M2_9BACL</name>
<dbReference type="InterPro" id="IPR014342">
    <property type="entry name" value="Ectoine_EhuC"/>
</dbReference>
<evidence type="ECO:0000256" key="7">
    <source>
        <dbReference type="ARBA" id="ARBA00023136"/>
    </source>
</evidence>
<comment type="caution">
    <text evidence="10">The sequence shown here is derived from an EMBL/GenBank/DDBJ whole genome shotgun (WGS) entry which is preliminary data.</text>
</comment>
<comment type="similarity">
    <text evidence="8">Belongs to the binding-protein-dependent transport system permease family.</text>
</comment>
<evidence type="ECO:0000256" key="4">
    <source>
        <dbReference type="ARBA" id="ARBA00022692"/>
    </source>
</evidence>
<feature type="domain" description="ABC transmembrane type-1" evidence="9">
    <location>
        <begin position="18"/>
        <end position="207"/>
    </location>
</feature>
<dbReference type="EMBL" id="JBHSHC010000112">
    <property type="protein sequence ID" value="MFC4768902.1"/>
    <property type="molecule type" value="Genomic_DNA"/>
</dbReference>
<feature type="transmembrane region" description="Helical" evidence="8">
    <location>
        <begin position="81"/>
        <end position="101"/>
    </location>
</feature>
<protein>
    <submittedName>
        <fullName evidence="10">Ectoine/hydroxyectoine ABC transporter permease subunit EhuC</fullName>
    </submittedName>
</protein>
<accession>A0ABV9Q6M2</accession>